<evidence type="ECO:0000313" key="3">
    <source>
        <dbReference type="Proteomes" id="UP001430755"/>
    </source>
</evidence>
<gene>
    <name evidence="2" type="ORF">LPT13_05730</name>
</gene>
<proteinExistence type="predicted"/>
<dbReference type="Gene3D" id="3.40.50.1820">
    <property type="entry name" value="alpha/beta hydrolase"/>
    <property type="match status" value="1"/>
</dbReference>
<keyword evidence="3" id="KW-1185">Reference proteome</keyword>
<dbReference type="SUPFAM" id="SSF53474">
    <property type="entry name" value="alpha/beta-Hydrolases"/>
    <property type="match status" value="1"/>
</dbReference>
<evidence type="ECO:0000259" key="1">
    <source>
        <dbReference type="Pfam" id="PF01764"/>
    </source>
</evidence>
<dbReference type="InterPro" id="IPR029058">
    <property type="entry name" value="AB_hydrolase_fold"/>
</dbReference>
<dbReference type="Pfam" id="PF01764">
    <property type="entry name" value="Lipase_3"/>
    <property type="match status" value="1"/>
</dbReference>
<dbReference type="EMBL" id="JAJMLW010000002">
    <property type="protein sequence ID" value="MCI2241853.1"/>
    <property type="molecule type" value="Genomic_DNA"/>
</dbReference>
<evidence type="ECO:0000313" key="2">
    <source>
        <dbReference type="EMBL" id="MCI2241853.1"/>
    </source>
</evidence>
<dbReference type="PANTHER" id="PTHR45856:SF24">
    <property type="entry name" value="FUNGAL LIPASE-LIKE DOMAIN-CONTAINING PROTEIN"/>
    <property type="match status" value="1"/>
</dbReference>
<dbReference type="RefSeq" id="WP_242165333.1">
    <property type="nucleotide sequence ID" value="NZ_JAJMLW010000002.1"/>
</dbReference>
<dbReference type="InterPro" id="IPR002921">
    <property type="entry name" value="Fungal_lipase-type"/>
</dbReference>
<dbReference type="InterPro" id="IPR051218">
    <property type="entry name" value="Sec_MonoDiacylglyc_Lipase"/>
</dbReference>
<dbReference type="Proteomes" id="UP001430755">
    <property type="component" value="Unassembled WGS sequence"/>
</dbReference>
<protein>
    <submittedName>
        <fullName evidence="2">Lipase family protein</fullName>
    </submittedName>
</protein>
<accession>A0ABS9WG70</accession>
<feature type="domain" description="Fungal lipase-type" evidence="1">
    <location>
        <begin position="233"/>
        <end position="327"/>
    </location>
</feature>
<comment type="caution">
    <text evidence="2">The sequence shown here is derived from an EMBL/GenBank/DDBJ whole genome shotgun (WGS) entry which is preliminary data.</text>
</comment>
<name>A0ABS9WG70_9ACTN</name>
<sequence>MGAVRHTARVVAIVVACLLVTALLAVEARYADAAGVRRGAASHAPAAAWATGAEGPATAATAPSRRVVAAEYLSEAAALASWAGHPAARGGASARLAWDDRWLLADSFSYNHDLARACAVLSAVCNAESCWYSGAAGGRPFAERTLASLGFTAIRTDSYAWRSSLLDEVGAFLTGSHEGVAYTFASKMVDAPGEGPVTLVFAGVRGSYGFEWLTNLNLGEGPDHDGYRAAKAELARALSAYVADLGADPASTRILVTGHSRGGAVANLLAAGLDDLAGTSQVLAPASGVFAYTFAAPASTRAAGKGCHGNIFNVVGEGDLVPRLPLASWGYGRHGVTVTIPRDGRAASGGAAAAGAGDALGPSDGAPAAMAAAFRANTGVGFDAGGARRAADALDAFEAEAAVLTADDGTPPAPGELASALGALAALDPAAVLASHYPDAYIAWLQSLGEADLAFAA</sequence>
<dbReference type="PANTHER" id="PTHR45856">
    <property type="entry name" value="ALPHA/BETA-HYDROLASES SUPERFAMILY PROTEIN"/>
    <property type="match status" value="1"/>
</dbReference>
<organism evidence="2 3">
    <name type="scientific">Adlercreutzia faecimuris</name>
    <dbReference type="NCBI Taxonomy" id="2897341"/>
    <lineage>
        <taxon>Bacteria</taxon>
        <taxon>Bacillati</taxon>
        <taxon>Actinomycetota</taxon>
        <taxon>Coriobacteriia</taxon>
        <taxon>Eggerthellales</taxon>
        <taxon>Eggerthellaceae</taxon>
        <taxon>Adlercreutzia</taxon>
    </lineage>
</organism>
<reference evidence="2" key="1">
    <citation type="submission" date="2021-11" db="EMBL/GenBank/DDBJ databases">
        <title>A Novel Adlercreutzia Species, isolated from a Allomyrina dichotoma larva feces.</title>
        <authorList>
            <person name="Suh M.K."/>
        </authorList>
    </citation>
    <scope>NUCLEOTIDE SEQUENCE</scope>
    <source>
        <strain evidence="2">JBNU-10</strain>
    </source>
</reference>